<keyword evidence="2" id="KW-1185">Reference proteome</keyword>
<protein>
    <submittedName>
        <fullName evidence="1">Uncharacterized protein</fullName>
    </submittedName>
</protein>
<evidence type="ECO:0000313" key="1">
    <source>
        <dbReference type="EMBL" id="THU73545.1"/>
    </source>
</evidence>
<reference evidence="1 2" key="1">
    <citation type="journal article" date="2019" name="Nat. Plants">
        <title>Genome sequencing of Musa balbisiana reveals subgenome evolution and function divergence in polyploid bananas.</title>
        <authorList>
            <person name="Yao X."/>
        </authorList>
    </citation>
    <scope>NUCLEOTIDE SEQUENCE [LARGE SCALE GENOMIC DNA]</scope>
    <source>
        <strain evidence="2">cv. DH-PKW</strain>
        <tissue evidence="1">Leaves</tissue>
    </source>
</reference>
<dbReference type="Proteomes" id="UP000317650">
    <property type="component" value="Chromosome 4"/>
</dbReference>
<gene>
    <name evidence="1" type="ORF">C4D60_Mb04t23990</name>
</gene>
<sequence>MTSGGIKSIDALSLDWPPWDAASQTGLRLRDDFRVGPNWNRIVRTLSLSRRRQSPLFVFFRWIAVLTPSFRWNRYQSTIAMLIRKKATICIDHKRRKTIAESFGEEEL</sequence>
<comment type="caution">
    <text evidence="1">The sequence shown here is derived from an EMBL/GenBank/DDBJ whole genome shotgun (WGS) entry which is preliminary data.</text>
</comment>
<organism evidence="1 2">
    <name type="scientific">Musa balbisiana</name>
    <name type="common">Banana</name>
    <dbReference type="NCBI Taxonomy" id="52838"/>
    <lineage>
        <taxon>Eukaryota</taxon>
        <taxon>Viridiplantae</taxon>
        <taxon>Streptophyta</taxon>
        <taxon>Embryophyta</taxon>
        <taxon>Tracheophyta</taxon>
        <taxon>Spermatophyta</taxon>
        <taxon>Magnoliopsida</taxon>
        <taxon>Liliopsida</taxon>
        <taxon>Zingiberales</taxon>
        <taxon>Musaceae</taxon>
        <taxon>Musa</taxon>
    </lineage>
</organism>
<proteinExistence type="predicted"/>
<evidence type="ECO:0000313" key="2">
    <source>
        <dbReference type="Proteomes" id="UP000317650"/>
    </source>
</evidence>
<accession>A0A4V4H9Z7</accession>
<dbReference type="AlphaFoldDB" id="A0A4V4H9Z7"/>
<name>A0A4V4H9Z7_MUSBA</name>
<dbReference type="EMBL" id="PYDT01000001">
    <property type="protein sequence ID" value="THU73545.1"/>
    <property type="molecule type" value="Genomic_DNA"/>
</dbReference>